<dbReference type="EMBL" id="BAEO01000014">
    <property type="protein sequence ID" value="GAC18203.1"/>
    <property type="molecule type" value="Genomic_DNA"/>
</dbReference>
<reference evidence="1 2" key="1">
    <citation type="journal article" date="2017" name="Antonie Van Leeuwenhoek">
        <title>Rhizobium rhizosphaerae sp. nov., a novel species isolated from rice rhizosphere.</title>
        <authorList>
            <person name="Zhao J.J."/>
            <person name="Zhang J."/>
            <person name="Zhang R.J."/>
            <person name="Zhang C.W."/>
            <person name="Yin H.Q."/>
            <person name="Zhang X.X."/>
        </authorList>
    </citation>
    <scope>NUCLEOTIDE SEQUENCE [LARGE SCALE GENOMIC DNA]</scope>
    <source>
        <strain evidence="1 2">BSs20135</strain>
    </source>
</reference>
<name>K6YNI4_9ALTE</name>
<dbReference type="Proteomes" id="UP000006327">
    <property type="component" value="Unassembled WGS sequence"/>
</dbReference>
<organism evidence="1 2">
    <name type="scientific">Paraglaciecola arctica BSs20135</name>
    <dbReference type="NCBI Taxonomy" id="493475"/>
    <lineage>
        <taxon>Bacteria</taxon>
        <taxon>Pseudomonadati</taxon>
        <taxon>Pseudomonadota</taxon>
        <taxon>Gammaproteobacteria</taxon>
        <taxon>Alteromonadales</taxon>
        <taxon>Alteromonadaceae</taxon>
        <taxon>Paraglaciecola</taxon>
    </lineage>
</organism>
<dbReference type="AlphaFoldDB" id="K6YNI4"/>
<dbReference type="STRING" id="493475.GARC_1223"/>
<comment type="caution">
    <text evidence="1">The sequence shown here is derived from an EMBL/GenBank/DDBJ whole genome shotgun (WGS) entry which is preliminary data.</text>
</comment>
<keyword evidence="2" id="KW-1185">Reference proteome</keyword>
<sequence>MTLWKNIYQKMLSNVPSNIFQKRIFNSGVIRQPPLRQRISGWDKMYKNSRY</sequence>
<accession>K6YNI4</accession>
<proteinExistence type="predicted"/>
<evidence type="ECO:0000313" key="1">
    <source>
        <dbReference type="EMBL" id="GAC18203.1"/>
    </source>
</evidence>
<evidence type="ECO:0000313" key="2">
    <source>
        <dbReference type="Proteomes" id="UP000006327"/>
    </source>
</evidence>
<gene>
    <name evidence="1" type="ORF">GARC_1223</name>
</gene>
<protein>
    <submittedName>
        <fullName evidence="1">Uncharacterized protein</fullName>
    </submittedName>
</protein>